<gene>
    <name evidence="1" type="ORF">RchiOBHm_Chr5g0034751</name>
</gene>
<sequence>MNLPTFDLISIDPTSFKLNLQLLDADSFELVRRRTWMLGKVREVEKFPGDCQILGICRLGVSTEALEDRDPYRSS</sequence>
<reference evidence="1 2" key="1">
    <citation type="journal article" date="2018" name="Nat. Genet.">
        <title>The Rosa genome provides new insights in the design of modern roses.</title>
        <authorList>
            <person name="Bendahmane M."/>
        </authorList>
    </citation>
    <scope>NUCLEOTIDE SEQUENCE [LARGE SCALE GENOMIC DNA]</scope>
    <source>
        <strain evidence="2">cv. Old Blush</strain>
    </source>
</reference>
<dbReference type="Gramene" id="PRQ31372">
    <property type="protein sequence ID" value="PRQ31372"/>
    <property type="gene ID" value="RchiOBHm_Chr5g0034751"/>
</dbReference>
<dbReference type="AlphaFoldDB" id="A0A2P6QB13"/>
<evidence type="ECO:0000313" key="2">
    <source>
        <dbReference type="Proteomes" id="UP000238479"/>
    </source>
</evidence>
<dbReference type="Proteomes" id="UP000238479">
    <property type="component" value="Chromosome 5"/>
</dbReference>
<name>A0A2P6QB13_ROSCH</name>
<organism evidence="1 2">
    <name type="scientific">Rosa chinensis</name>
    <name type="common">China rose</name>
    <dbReference type="NCBI Taxonomy" id="74649"/>
    <lineage>
        <taxon>Eukaryota</taxon>
        <taxon>Viridiplantae</taxon>
        <taxon>Streptophyta</taxon>
        <taxon>Embryophyta</taxon>
        <taxon>Tracheophyta</taxon>
        <taxon>Spermatophyta</taxon>
        <taxon>Magnoliopsida</taxon>
        <taxon>eudicotyledons</taxon>
        <taxon>Gunneridae</taxon>
        <taxon>Pentapetalae</taxon>
        <taxon>rosids</taxon>
        <taxon>fabids</taxon>
        <taxon>Rosales</taxon>
        <taxon>Rosaceae</taxon>
        <taxon>Rosoideae</taxon>
        <taxon>Rosoideae incertae sedis</taxon>
        <taxon>Rosa</taxon>
    </lineage>
</organism>
<keyword evidence="2" id="KW-1185">Reference proteome</keyword>
<dbReference type="EMBL" id="PDCK01000043">
    <property type="protein sequence ID" value="PRQ31372.1"/>
    <property type="molecule type" value="Genomic_DNA"/>
</dbReference>
<protein>
    <submittedName>
        <fullName evidence="1">Uncharacterized protein</fullName>
    </submittedName>
</protein>
<evidence type="ECO:0000313" key="1">
    <source>
        <dbReference type="EMBL" id="PRQ31372.1"/>
    </source>
</evidence>
<comment type="caution">
    <text evidence="1">The sequence shown here is derived from an EMBL/GenBank/DDBJ whole genome shotgun (WGS) entry which is preliminary data.</text>
</comment>
<proteinExistence type="predicted"/>
<accession>A0A2P6QB13</accession>